<gene>
    <name evidence="3" type="ORF">ABT272_39365</name>
</gene>
<evidence type="ECO:0000259" key="2">
    <source>
        <dbReference type="PROSITE" id="PS50801"/>
    </source>
</evidence>
<dbReference type="PANTHER" id="PTHR35849">
    <property type="entry name" value="BLR2341 PROTEIN"/>
    <property type="match status" value="1"/>
</dbReference>
<dbReference type="SUPFAM" id="SSF52091">
    <property type="entry name" value="SpoIIaa-like"/>
    <property type="match status" value="1"/>
</dbReference>
<comment type="caution">
    <text evidence="3">The sequence shown here is derived from an EMBL/GenBank/DDBJ whole genome shotgun (WGS) entry which is preliminary data.</text>
</comment>
<keyword evidence="4" id="KW-1185">Reference proteome</keyword>
<dbReference type="EMBL" id="JBEPAZ010000067">
    <property type="protein sequence ID" value="MER6433727.1"/>
    <property type="molecule type" value="Genomic_DNA"/>
</dbReference>
<reference evidence="3 4" key="1">
    <citation type="submission" date="2024-06" db="EMBL/GenBank/DDBJ databases">
        <title>The Natural Products Discovery Center: Release of the First 8490 Sequenced Strains for Exploring Actinobacteria Biosynthetic Diversity.</title>
        <authorList>
            <person name="Kalkreuter E."/>
            <person name="Kautsar S.A."/>
            <person name="Yang D."/>
            <person name="Bader C.D."/>
            <person name="Teijaro C.N."/>
            <person name="Fluegel L."/>
            <person name="Davis C.M."/>
            <person name="Simpson J.R."/>
            <person name="Lauterbach L."/>
            <person name="Steele A.D."/>
            <person name="Gui C."/>
            <person name="Meng S."/>
            <person name="Li G."/>
            <person name="Viehrig K."/>
            <person name="Ye F."/>
            <person name="Su P."/>
            <person name="Kiefer A.F."/>
            <person name="Nichols A."/>
            <person name="Cepeda A.J."/>
            <person name="Yan W."/>
            <person name="Fan B."/>
            <person name="Jiang Y."/>
            <person name="Adhikari A."/>
            <person name="Zheng C.-J."/>
            <person name="Schuster L."/>
            <person name="Cowan T.M."/>
            <person name="Smanski M.J."/>
            <person name="Chevrette M.G."/>
            <person name="De Carvalho L.P.S."/>
            <person name="Shen B."/>
        </authorList>
    </citation>
    <scope>NUCLEOTIDE SEQUENCE [LARGE SCALE GENOMIC DNA]</scope>
    <source>
        <strain evidence="3 4">NPDC001166</strain>
    </source>
</reference>
<evidence type="ECO:0000256" key="1">
    <source>
        <dbReference type="SAM" id="MobiDB-lite"/>
    </source>
</evidence>
<feature type="domain" description="STAS" evidence="2">
    <location>
        <begin position="48"/>
        <end position="139"/>
    </location>
</feature>
<dbReference type="InterPro" id="IPR058548">
    <property type="entry name" value="MlaB-like_STAS"/>
</dbReference>
<dbReference type="InterPro" id="IPR036513">
    <property type="entry name" value="STAS_dom_sf"/>
</dbReference>
<evidence type="ECO:0000313" key="4">
    <source>
        <dbReference type="Proteomes" id="UP001470023"/>
    </source>
</evidence>
<sequence>MQKPAEYNKSPMARGCLPRDGTSGRGPLPPGRLTVSYTSAGPRTSATVRGELDLNAGRRLHHTLHRALTGSTEGLDLDLSGLSFCDCAGLNVLLDLRRQALRQHKTLAVTAAGPAVGRLLDLIGARELLTGPRARSGRP</sequence>
<dbReference type="CDD" id="cd07043">
    <property type="entry name" value="STAS_anti-anti-sigma_factors"/>
    <property type="match status" value="1"/>
</dbReference>
<dbReference type="PANTHER" id="PTHR35849:SF2">
    <property type="entry name" value="BLR2341 PROTEIN"/>
    <property type="match status" value="1"/>
</dbReference>
<accession>A0ABV1UKM9</accession>
<dbReference type="RefSeq" id="WP_352065748.1">
    <property type="nucleotide sequence ID" value="NZ_JBEPAZ010000067.1"/>
</dbReference>
<dbReference type="InterPro" id="IPR052746">
    <property type="entry name" value="MlaB_ABC_Transporter"/>
</dbReference>
<organism evidence="3 4">
    <name type="scientific">Streptomyces sp. 900105245</name>
    <dbReference type="NCBI Taxonomy" id="3154379"/>
    <lineage>
        <taxon>Bacteria</taxon>
        <taxon>Bacillati</taxon>
        <taxon>Actinomycetota</taxon>
        <taxon>Actinomycetes</taxon>
        <taxon>Kitasatosporales</taxon>
        <taxon>Streptomycetaceae</taxon>
        <taxon>Streptomyces</taxon>
    </lineage>
</organism>
<dbReference type="Proteomes" id="UP001470023">
    <property type="component" value="Unassembled WGS sequence"/>
</dbReference>
<proteinExistence type="predicted"/>
<name>A0ABV1UKM9_9ACTN</name>
<feature type="region of interest" description="Disordered" evidence="1">
    <location>
        <begin position="1"/>
        <end position="32"/>
    </location>
</feature>
<dbReference type="PROSITE" id="PS50801">
    <property type="entry name" value="STAS"/>
    <property type="match status" value="1"/>
</dbReference>
<protein>
    <submittedName>
        <fullName evidence="3">STAS domain-containing protein</fullName>
    </submittedName>
</protein>
<dbReference type="InterPro" id="IPR002645">
    <property type="entry name" value="STAS_dom"/>
</dbReference>
<dbReference type="Gene3D" id="3.30.750.24">
    <property type="entry name" value="STAS domain"/>
    <property type="match status" value="1"/>
</dbReference>
<dbReference type="Pfam" id="PF13466">
    <property type="entry name" value="STAS_2"/>
    <property type="match status" value="1"/>
</dbReference>
<evidence type="ECO:0000313" key="3">
    <source>
        <dbReference type="EMBL" id="MER6433727.1"/>
    </source>
</evidence>